<reference evidence="1" key="1">
    <citation type="submission" date="2020-06" db="EMBL/GenBank/DDBJ databases">
        <authorList>
            <person name="Li T."/>
            <person name="Hu X."/>
            <person name="Zhang T."/>
            <person name="Song X."/>
            <person name="Zhang H."/>
            <person name="Dai N."/>
            <person name="Sheng W."/>
            <person name="Hou X."/>
            <person name="Wei L."/>
        </authorList>
    </citation>
    <scope>NUCLEOTIDE SEQUENCE</scope>
    <source>
        <strain evidence="1">G01</strain>
        <tissue evidence="1">Leaf</tissue>
    </source>
</reference>
<dbReference type="EMBL" id="JACGWK010001733">
    <property type="protein sequence ID" value="KAL0283340.1"/>
    <property type="molecule type" value="Genomic_DNA"/>
</dbReference>
<proteinExistence type="predicted"/>
<evidence type="ECO:0000313" key="1">
    <source>
        <dbReference type="EMBL" id="KAL0283340.1"/>
    </source>
</evidence>
<organism evidence="1">
    <name type="scientific">Sesamum angustifolium</name>
    <dbReference type="NCBI Taxonomy" id="2727405"/>
    <lineage>
        <taxon>Eukaryota</taxon>
        <taxon>Viridiplantae</taxon>
        <taxon>Streptophyta</taxon>
        <taxon>Embryophyta</taxon>
        <taxon>Tracheophyta</taxon>
        <taxon>Spermatophyta</taxon>
        <taxon>Magnoliopsida</taxon>
        <taxon>eudicotyledons</taxon>
        <taxon>Gunneridae</taxon>
        <taxon>Pentapetalae</taxon>
        <taxon>asterids</taxon>
        <taxon>lamiids</taxon>
        <taxon>Lamiales</taxon>
        <taxon>Pedaliaceae</taxon>
        <taxon>Sesamum</taxon>
    </lineage>
</organism>
<reference evidence="1" key="2">
    <citation type="journal article" date="2024" name="Plant">
        <title>Genomic evolution and insights into agronomic trait innovations of Sesamum species.</title>
        <authorList>
            <person name="Miao H."/>
            <person name="Wang L."/>
            <person name="Qu L."/>
            <person name="Liu H."/>
            <person name="Sun Y."/>
            <person name="Le M."/>
            <person name="Wang Q."/>
            <person name="Wei S."/>
            <person name="Zheng Y."/>
            <person name="Lin W."/>
            <person name="Duan Y."/>
            <person name="Cao H."/>
            <person name="Xiong S."/>
            <person name="Wang X."/>
            <person name="Wei L."/>
            <person name="Li C."/>
            <person name="Ma Q."/>
            <person name="Ju M."/>
            <person name="Zhao R."/>
            <person name="Li G."/>
            <person name="Mu C."/>
            <person name="Tian Q."/>
            <person name="Mei H."/>
            <person name="Zhang T."/>
            <person name="Gao T."/>
            <person name="Zhang H."/>
        </authorList>
    </citation>
    <scope>NUCLEOTIDE SEQUENCE</scope>
    <source>
        <strain evidence="1">G01</strain>
    </source>
</reference>
<comment type="caution">
    <text evidence="1">The sequence shown here is derived from an EMBL/GenBank/DDBJ whole genome shotgun (WGS) entry which is preliminary data.</text>
</comment>
<accession>A0AAW2IMW9</accession>
<dbReference type="AlphaFoldDB" id="A0AAW2IMW9"/>
<gene>
    <name evidence="1" type="ORF">Sangu_2896300</name>
</gene>
<name>A0AAW2IMW9_9LAMI</name>
<protein>
    <submittedName>
        <fullName evidence="1">Uncharacterized protein</fullName>
    </submittedName>
</protein>
<sequence>MVMNQSIVRRALLIMHQREEVEYKRERRVWKLVLAVLSSDSSWPIHYDGRMLVHDGFYVSCKQMRPSDYLRVKGRGCTCNPRTIRGM</sequence>